<dbReference type="PANTHER" id="PTHR14097:SF8">
    <property type="entry name" value="NAD(P)-BINDING DOMAIN-CONTAINING PROTEIN"/>
    <property type="match status" value="1"/>
</dbReference>
<reference evidence="1 2" key="2">
    <citation type="submission" date="2021-10" db="EMBL/GenBank/DDBJ databases">
        <authorList>
            <person name="Piombo E."/>
        </authorList>
    </citation>
    <scope>NUCLEOTIDE SEQUENCE [LARGE SCALE GENOMIC DNA]</scope>
</reference>
<dbReference type="EMBL" id="CABFNO020001523">
    <property type="protein sequence ID" value="CAG9993948.1"/>
    <property type="molecule type" value="Genomic_DNA"/>
</dbReference>
<evidence type="ECO:0008006" key="3">
    <source>
        <dbReference type="Google" id="ProtNLM"/>
    </source>
</evidence>
<keyword evidence="2" id="KW-1185">Reference proteome</keyword>
<comment type="caution">
    <text evidence="1">The sequence shown here is derived from an EMBL/GenBank/DDBJ whole genome shotgun (WGS) entry which is preliminary data.</text>
</comment>
<evidence type="ECO:0000313" key="1">
    <source>
        <dbReference type="EMBL" id="CAG9993948.1"/>
    </source>
</evidence>
<dbReference type="OrthoDB" id="9975943at2759"/>
<name>A0A9N9URS6_9HYPO</name>
<protein>
    <recommendedName>
        <fullName evidence="3">Nucleoside-diphosphate-sugar epimerase</fullName>
    </recommendedName>
</protein>
<evidence type="ECO:0000313" key="2">
    <source>
        <dbReference type="Proteomes" id="UP000754883"/>
    </source>
</evidence>
<accession>A0A9N9URS6</accession>
<dbReference type="SUPFAM" id="SSF51735">
    <property type="entry name" value="NAD(P)-binding Rossmann-fold domains"/>
    <property type="match status" value="1"/>
</dbReference>
<gene>
    <name evidence="1" type="ORF">CBYS24578_00004525</name>
</gene>
<organism evidence="1 2">
    <name type="scientific">Clonostachys byssicola</name>
    <dbReference type="NCBI Taxonomy" id="160290"/>
    <lineage>
        <taxon>Eukaryota</taxon>
        <taxon>Fungi</taxon>
        <taxon>Dikarya</taxon>
        <taxon>Ascomycota</taxon>
        <taxon>Pezizomycotina</taxon>
        <taxon>Sordariomycetes</taxon>
        <taxon>Hypocreomycetidae</taxon>
        <taxon>Hypocreales</taxon>
        <taxon>Bionectriaceae</taxon>
        <taxon>Clonostachys</taxon>
    </lineage>
</organism>
<proteinExistence type="predicted"/>
<reference evidence="2" key="1">
    <citation type="submission" date="2019-06" db="EMBL/GenBank/DDBJ databases">
        <authorList>
            <person name="Broberg M."/>
        </authorList>
    </citation>
    <scope>NUCLEOTIDE SEQUENCE [LARGE SCALE GENOMIC DNA]</scope>
</reference>
<dbReference type="AlphaFoldDB" id="A0A9N9URS6"/>
<dbReference type="Gene3D" id="3.40.50.720">
    <property type="entry name" value="NAD(P)-binding Rossmann-like Domain"/>
    <property type="match status" value="1"/>
</dbReference>
<dbReference type="InterPro" id="IPR036291">
    <property type="entry name" value="NAD(P)-bd_dom_sf"/>
</dbReference>
<sequence>MHLILTGATGHVGSGVLDAMMKMKDITRISVLSRRSVKFAEDAKDPRVHVILNNNFEKYDPEIINQLKGATGCVWALGVSQTQVGKEEYVRITKTLALESAKAFQALPINNEPFNFVYVSGNGATTQPTSRSVTFARVKGETELALAEMRKQNPLLHALSVRPAIVDSSAHTVIQPYVPEPSLPIKAARFVLSPIARTWFPSQTSPTEPLGRFLAEAAMGRHREQFKPGPGIEMIGDFPILENSVFRKLAGLD</sequence>
<dbReference type="Proteomes" id="UP000754883">
    <property type="component" value="Unassembled WGS sequence"/>
</dbReference>
<dbReference type="PANTHER" id="PTHR14097">
    <property type="entry name" value="OXIDOREDUCTASE HTATIP2"/>
    <property type="match status" value="1"/>
</dbReference>